<evidence type="ECO:0000313" key="5">
    <source>
        <dbReference type="EMBL" id="KAJ8396397.1"/>
    </source>
</evidence>
<dbReference type="FunFam" id="3.40.50.1820:FF:000003">
    <property type="entry name" value="Dipeptidyl peptidase 4"/>
    <property type="match status" value="1"/>
</dbReference>
<evidence type="ECO:0000313" key="6">
    <source>
        <dbReference type="Proteomes" id="UP001221898"/>
    </source>
</evidence>
<dbReference type="GO" id="GO:1901379">
    <property type="term" value="P:regulation of potassium ion transmembrane transport"/>
    <property type="evidence" value="ECO:0007669"/>
    <property type="project" value="TreeGrafter"/>
</dbReference>
<accession>A0AAD7S608</accession>
<feature type="domain" description="Peptidase S9 prolyl oligopeptidase catalytic" evidence="3">
    <location>
        <begin position="164"/>
        <end position="364"/>
    </location>
</feature>
<reference evidence="5" key="1">
    <citation type="journal article" date="2023" name="Science">
        <title>Genome structures resolve the early diversification of teleost fishes.</title>
        <authorList>
            <person name="Parey E."/>
            <person name="Louis A."/>
            <person name="Montfort J."/>
            <person name="Bouchez O."/>
            <person name="Roques C."/>
            <person name="Iampietro C."/>
            <person name="Lluch J."/>
            <person name="Castinel A."/>
            <person name="Donnadieu C."/>
            <person name="Desvignes T."/>
            <person name="Floi Bucao C."/>
            <person name="Jouanno E."/>
            <person name="Wen M."/>
            <person name="Mejri S."/>
            <person name="Dirks R."/>
            <person name="Jansen H."/>
            <person name="Henkel C."/>
            <person name="Chen W.J."/>
            <person name="Zahm M."/>
            <person name="Cabau C."/>
            <person name="Klopp C."/>
            <person name="Thompson A.W."/>
            <person name="Robinson-Rechavi M."/>
            <person name="Braasch I."/>
            <person name="Lecointre G."/>
            <person name="Bobe J."/>
            <person name="Postlethwait J.H."/>
            <person name="Berthelot C."/>
            <person name="Roest Crollius H."/>
            <person name="Guiguen Y."/>
        </authorList>
    </citation>
    <scope>NUCLEOTIDE SEQUENCE</scope>
    <source>
        <strain evidence="5">NC1722</strain>
    </source>
</reference>
<comment type="caution">
    <text evidence="5">The sequence shown here is derived from an EMBL/GenBank/DDBJ whole genome shotgun (WGS) entry which is preliminary data.</text>
</comment>
<proteinExistence type="predicted"/>
<feature type="domain" description="Dipeptidylpeptidase IV N-terminal" evidence="4">
    <location>
        <begin position="10"/>
        <end position="80"/>
    </location>
</feature>
<comment type="subcellular location">
    <subcellularLocation>
        <location evidence="1">Cell membrane</location>
        <topology evidence="1">Single-pass type II membrane protein</topology>
    </subcellularLocation>
</comment>
<dbReference type="InterPro" id="IPR050278">
    <property type="entry name" value="Serine_Prot_S9B/DPPIV"/>
</dbReference>
<organism evidence="5 6">
    <name type="scientific">Aldrovandia affinis</name>
    <dbReference type="NCBI Taxonomy" id="143900"/>
    <lineage>
        <taxon>Eukaryota</taxon>
        <taxon>Metazoa</taxon>
        <taxon>Chordata</taxon>
        <taxon>Craniata</taxon>
        <taxon>Vertebrata</taxon>
        <taxon>Euteleostomi</taxon>
        <taxon>Actinopterygii</taxon>
        <taxon>Neopterygii</taxon>
        <taxon>Teleostei</taxon>
        <taxon>Notacanthiformes</taxon>
        <taxon>Halosauridae</taxon>
        <taxon>Aldrovandia</taxon>
    </lineage>
</organism>
<dbReference type="GO" id="GO:0015459">
    <property type="term" value="F:potassium channel regulator activity"/>
    <property type="evidence" value="ECO:0007669"/>
    <property type="project" value="TreeGrafter"/>
</dbReference>
<evidence type="ECO:0000256" key="2">
    <source>
        <dbReference type="ARBA" id="ARBA00023180"/>
    </source>
</evidence>
<dbReference type="SUPFAM" id="SSF82171">
    <property type="entry name" value="DPP6 N-terminal domain-like"/>
    <property type="match status" value="1"/>
</dbReference>
<gene>
    <name evidence="5" type="ORF">AAFF_G00019740</name>
</gene>
<dbReference type="AlphaFoldDB" id="A0AAD7S608"/>
<evidence type="ECO:0000256" key="1">
    <source>
        <dbReference type="ARBA" id="ARBA00004401"/>
    </source>
</evidence>
<keyword evidence="6" id="KW-1185">Reference proteome</keyword>
<sequence>MFTTQSRVEQSEVRHLTSGNWEVTKVLAYDESNHNVYFLSTEYSAQRRYLFSTAHCAFFKADISPDHQHVVLHCEGPGVPTVVLFSLNNANYSVILENNTVLKTALRNKRIQQTEFKTVPIEHFDLPLRISYPTDFSESQKYGLLMVVDGAPGSQSVNDRFLLDWDSALVSSDNVIAARLDGRGTGYQGQRVLQEVHQRLGTVEVQDHIAAIEYMLKFPYIDRTRIGIFGRGYGGYITLRILKSAESLVKCAVAVSPVTDWKFYASAFSERYLGMPTSNDNKYQLSSVLQNVHVLREHNFMLVHGTADANVHFQHSAELIKHLIRVGANYTMQIYPDEGHFLSRNSHQHLYSSLVTFFRECLKEDLLLMAQEPEEEE</sequence>
<dbReference type="Pfam" id="PF00326">
    <property type="entry name" value="Peptidase_S9"/>
    <property type="match status" value="1"/>
</dbReference>
<keyword evidence="2" id="KW-0325">Glycoprotein</keyword>
<dbReference type="GO" id="GO:0008076">
    <property type="term" value="C:voltage-gated potassium channel complex"/>
    <property type="evidence" value="ECO:0007669"/>
    <property type="project" value="TreeGrafter"/>
</dbReference>
<dbReference type="PANTHER" id="PTHR11731:SF21">
    <property type="entry name" value="INACTIVE DIPEPTIDYL PEPTIDASE 10"/>
    <property type="match status" value="1"/>
</dbReference>
<dbReference type="Gene3D" id="3.40.50.1820">
    <property type="entry name" value="alpha/beta hydrolase"/>
    <property type="match status" value="1"/>
</dbReference>
<dbReference type="EMBL" id="JAINUG010000107">
    <property type="protein sequence ID" value="KAJ8396397.1"/>
    <property type="molecule type" value="Genomic_DNA"/>
</dbReference>
<evidence type="ECO:0000259" key="3">
    <source>
        <dbReference type="Pfam" id="PF00326"/>
    </source>
</evidence>
<protein>
    <submittedName>
        <fullName evidence="5">Uncharacterized protein</fullName>
    </submittedName>
</protein>
<dbReference type="SUPFAM" id="SSF53474">
    <property type="entry name" value="alpha/beta-Hydrolases"/>
    <property type="match status" value="1"/>
</dbReference>
<dbReference type="PANTHER" id="PTHR11731">
    <property type="entry name" value="PROTEASE FAMILY S9B,C DIPEPTIDYL-PEPTIDASE IV-RELATED"/>
    <property type="match status" value="1"/>
</dbReference>
<dbReference type="InterPro" id="IPR001375">
    <property type="entry name" value="Peptidase_S9_cat"/>
</dbReference>
<dbReference type="Proteomes" id="UP001221898">
    <property type="component" value="Unassembled WGS sequence"/>
</dbReference>
<dbReference type="InterPro" id="IPR029058">
    <property type="entry name" value="AB_hydrolase_fold"/>
</dbReference>
<dbReference type="Gene3D" id="2.140.10.30">
    <property type="entry name" value="Dipeptidylpeptidase IV, N-terminal domain"/>
    <property type="match status" value="1"/>
</dbReference>
<dbReference type="Pfam" id="PF00930">
    <property type="entry name" value="DPPIV_N"/>
    <property type="match status" value="1"/>
</dbReference>
<evidence type="ECO:0000259" key="4">
    <source>
        <dbReference type="Pfam" id="PF00930"/>
    </source>
</evidence>
<dbReference type="InterPro" id="IPR002469">
    <property type="entry name" value="Peptidase_S9B_N"/>
</dbReference>
<dbReference type="GO" id="GO:0008236">
    <property type="term" value="F:serine-type peptidase activity"/>
    <property type="evidence" value="ECO:0007669"/>
    <property type="project" value="InterPro"/>
</dbReference>
<name>A0AAD7S608_9TELE</name>
<dbReference type="GO" id="GO:0006508">
    <property type="term" value="P:proteolysis"/>
    <property type="evidence" value="ECO:0007669"/>
    <property type="project" value="InterPro"/>
</dbReference>